<dbReference type="OrthoDB" id="9808253at2"/>
<evidence type="ECO:0000313" key="3">
    <source>
        <dbReference type="Proteomes" id="UP000286268"/>
    </source>
</evidence>
<evidence type="ECO:0008006" key="4">
    <source>
        <dbReference type="Google" id="ProtNLM"/>
    </source>
</evidence>
<proteinExistence type="predicted"/>
<feature type="transmembrane region" description="Helical" evidence="1">
    <location>
        <begin position="95"/>
        <end position="117"/>
    </location>
</feature>
<evidence type="ECO:0000256" key="1">
    <source>
        <dbReference type="SAM" id="Phobius"/>
    </source>
</evidence>
<reference evidence="2 3" key="1">
    <citation type="submission" date="2018-01" db="EMBL/GenBank/DDBJ databases">
        <title>Genome Sequencing and Assembly of Anaerobacter polyendosporus strain CT4.</title>
        <authorList>
            <person name="Tachaapaikoon C."/>
            <person name="Sutheeworapong S."/>
            <person name="Jenjaroenpun P."/>
            <person name="Wongsurawat T."/>
            <person name="Nookeaw I."/>
            <person name="Cheawchanlertfa P."/>
            <person name="Kosugi A."/>
            <person name="Cheevadhanarak S."/>
            <person name="Ratanakhanokchai K."/>
        </authorList>
    </citation>
    <scope>NUCLEOTIDE SEQUENCE [LARGE SCALE GENOMIC DNA]</scope>
    <source>
        <strain evidence="2 3">CT4</strain>
    </source>
</reference>
<keyword evidence="1" id="KW-0812">Transmembrane</keyword>
<dbReference type="SUPFAM" id="SSF69304">
    <property type="entry name" value="Tricorn protease N-terminal domain"/>
    <property type="match status" value="1"/>
</dbReference>
<accession>A0A3R5TE42</accession>
<dbReference type="KEGG" id="cmah:C1I91_06380"/>
<keyword evidence="1" id="KW-1133">Transmembrane helix</keyword>
<dbReference type="AlphaFoldDB" id="A0A3R5TE42"/>
<dbReference type="RefSeq" id="WP_128212097.1">
    <property type="nucleotide sequence ID" value="NZ_CP025746.1"/>
</dbReference>
<keyword evidence="1" id="KW-0472">Membrane</keyword>
<evidence type="ECO:0000313" key="2">
    <source>
        <dbReference type="EMBL" id="QAA31295.1"/>
    </source>
</evidence>
<organism evidence="2 3">
    <name type="scientific">Clostridium manihotivorum</name>
    <dbReference type="NCBI Taxonomy" id="2320868"/>
    <lineage>
        <taxon>Bacteria</taxon>
        <taxon>Bacillati</taxon>
        <taxon>Bacillota</taxon>
        <taxon>Clostridia</taxon>
        <taxon>Eubacteriales</taxon>
        <taxon>Clostridiaceae</taxon>
        <taxon>Clostridium</taxon>
    </lineage>
</organism>
<sequence length="479" mass="54839">MKCKHCISLMPKVITENIDINEEKDFFEHVDTCPSCKAEYLFQKSAIDDLKSSIQSPNISTSNKLSDIMLNIDENRYKNKNANKLRFSNIYLKKYGLIATSFLLIIFSVTMAAHYILKDSNVSLTPIAKKEKNIKIGIDMAPNSARLISVDSMPKHELKELPLNYSYKGFYDKENLIVTNKNNSFSDVSIYNIKTGTTKLLVKAGLEKGVIQYVKAEDNMIVWVEEMQLGKDIKWRLAYKDTSDDKNNVLAEGMFENKGSAAISKLPLISISKGKVVARIEDNNNNTKLIVYNLKENSSKEIKSLKNQHILGLHCDEDTVFWSETSENQLNARLYNICSYNLNSEEIKLITQKADASAFDVKKDKLFFAEDNKLKLYDLKTRTDTDIVSKELPAFKDIIDKEFYIYSTGGFFLSDQYMEFENNKKIYIYDLKNNEFYNIMDYIDGPITGMNYILFNSDGTVVTYVAKGEIKTAYIDLSK</sequence>
<name>A0A3R5TE42_9CLOT</name>
<gene>
    <name evidence="2" type="ORF">C1I91_06380</name>
</gene>
<keyword evidence="3" id="KW-1185">Reference proteome</keyword>
<dbReference type="EMBL" id="CP025746">
    <property type="protein sequence ID" value="QAA31295.1"/>
    <property type="molecule type" value="Genomic_DNA"/>
</dbReference>
<dbReference type="Proteomes" id="UP000286268">
    <property type="component" value="Chromosome"/>
</dbReference>
<protein>
    <recommendedName>
        <fullName evidence="4">Zinc-finger domain-containing protein</fullName>
    </recommendedName>
</protein>